<dbReference type="PANTHER" id="PTHR12815">
    <property type="entry name" value="SORTING AND ASSEMBLY MACHINERY SAMM50 PROTEIN FAMILY MEMBER"/>
    <property type="match status" value="1"/>
</dbReference>
<dbReference type="EMBL" id="RXOC01000004">
    <property type="protein sequence ID" value="RXF70751.1"/>
    <property type="molecule type" value="Genomic_DNA"/>
</dbReference>
<evidence type="ECO:0000256" key="3">
    <source>
        <dbReference type="ARBA" id="ARBA00022729"/>
    </source>
</evidence>
<evidence type="ECO:0000313" key="10">
    <source>
        <dbReference type="Proteomes" id="UP000322918"/>
    </source>
</evidence>
<dbReference type="EMBL" id="VWNE01000006">
    <property type="protein sequence ID" value="KAA8485074.1"/>
    <property type="molecule type" value="Genomic_DNA"/>
</dbReference>
<dbReference type="Proteomes" id="UP000290848">
    <property type="component" value="Unassembled WGS sequence"/>
</dbReference>
<evidence type="ECO:0000259" key="6">
    <source>
        <dbReference type="Pfam" id="PF01103"/>
    </source>
</evidence>
<evidence type="ECO:0000313" key="9">
    <source>
        <dbReference type="Proteomes" id="UP000290848"/>
    </source>
</evidence>
<comment type="subcellular location">
    <subcellularLocation>
        <location evidence="1">Membrane</location>
    </subcellularLocation>
</comment>
<feature type="domain" description="Bacterial surface antigen (D15)" evidence="6">
    <location>
        <begin position="548"/>
        <end position="725"/>
    </location>
</feature>
<keyword evidence="4" id="KW-0472">Membrane</keyword>
<name>A0A4Q0MBR1_9SPHI</name>
<dbReference type="AlphaFoldDB" id="A0A4Q0MBR1"/>
<organism evidence="8 9">
    <name type="scientific">Arcticibacter tournemirensis</name>
    <dbReference type="NCBI Taxonomy" id="699437"/>
    <lineage>
        <taxon>Bacteria</taxon>
        <taxon>Pseudomonadati</taxon>
        <taxon>Bacteroidota</taxon>
        <taxon>Sphingobacteriia</taxon>
        <taxon>Sphingobacteriales</taxon>
        <taxon>Sphingobacteriaceae</taxon>
        <taxon>Arcticibacter</taxon>
    </lineage>
</organism>
<dbReference type="InterPro" id="IPR000184">
    <property type="entry name" value="Bac_surfAg_D15"/>
</dbReference>
<dbReference type="OrthoDB" id="9814535at2"/>
<sequence length="768" mass="89354">MGGCSATRYLNEDQALVKKVKLKGIDNDLKESASLYVQQEIRPNSWFNLALYNMLNTSNGKYRTGRVRNIGEAPHLLDSSLVDISRREIEKFLVYKGFFNADVKSDIRVKNKKAYITFTAEQGPAFSIRNFTYEIPDTAVRKLYEKHRPSFTKIRSGNRYDIDSAMNEINSTYNLMKENGYYDFLKQYIHINLDSTLYSGRVDLKFQIYNPPGKSAHPVYFINNETTVEIKNSNGRTRNITPDSGIVDSSLYFRDYSHRFRFKPLSRYIFFRYGERYNASRENLTYDRLYELNVFRSIKIDYEKDPDSSSLNVHIDATPLKRMSNRVEGEYTFNSGRNGFNIANTYTNRNLFGGAEQLDVKLRYGILFDSREGRKLLGNVFNRDFQIGVNLIIPRLLVPFNIPSKIGTGIPHTTFSSSMQVFDQPGAFRNRLFINSITYDWLQDKNKLHSLTPVNIEYRDGMLDPAFRDSIRALGYEAYIRTNDRRYFNIGSMYTFTYNANKLNTYGDFFYFRGLADIGGNTLGLFTNIFKFHRDSTGSRTFMGLPYLQYAKTEIDLRYYKYFRGERQLVVRLNPGVVYPYGNTDEIPFERNFYAGGSAGVRAWQARSLGPGNYNRASLKDEETRKNFTYLDQYGEIKLEGNIEYRFKIMNNFIGSKLKGAAFTDFGNVWRLRENKDVGGGEFYFDKFLNQLALGAGAGLRFDLQYFVFRLDVGAKIKDPQFTGSKQWVIKHLFNRDERDAFKDEYSRTNAPDRYRFLQYNFGIGMPF</sequence>
<accession>A0A4Q0MBR1</accession>
<reference evidence="8 9" key="1">
    <citation type="submission" date="2018-12" db="EMBL/GenBank/DDBJ databases">
        <title>The Draft Genome Sequence of the Soil Bacterium Pedobacter tournemirensis R1.</title>
        <authorList>
            <person name="He J."/>
        </authorList>
    </citation>
    <scope>NUCLEOTIDE SEQUENCE [LARGE SCALE GENOMIC DNA]</scope>
    <source>
        <strain evidence="8 9">R1</strain>
    </source>
</reference>
<gene>
    <name evidence="8" type="ORF">EKH83_07270</name>
    <name evidence="7" type="ORF">F1649_04920</name>
</gene>
<dbReference type="PANTHER" id="PTHR12815:SF47">
    <property type="entry name" value="TRANSLOCATION AND ASSEMBLY MODULE SUBUNIT TAMA"/>
    <property type="match status" value="1"/>
</dbReference>
<evidence type="ECO:0000313" key="7">
    <source>
        <dbReference type="EMBL" id="KAA8485074.1"/>
    </source>
</evidence>
<keyword evidence="3" id="KW-0732">Signal</keyword>
<keyword evidence="10" id="KW-1185">Reference proteome</keyword>
<evidence type="ECO:0000256" key="4">
    <source>
        <dbReference type="ARBA" id="ARBA00023136"/>
    </source>
</evidence>
<reference evidence="7 10" key="2">
    <citation type="submission" date="2019-09" db="EMBL/GenBank/DDBJ databases">
        <title>Pararcticibacter amylolyticus gen. nov., sp. nov., isolated from a rottenly hemp rope, and reclassification of Pedobacter tournemirensis as Pararcticibacter tournemirensis comb. nov.</title>
        <authorList>
            <person name="Cai Y."/>
        </authorList>
    </citation>
    <scope>NUCLEOTIDE SEQUENCE [LARGE SCALE GENOMIC DNA]</scope>
    <source>
        <strain evidence="7 10">TF5-37.2-LB10</strain>
    </source>
</reference>
<evidence type="ECO:0000256" key="2">
    <source>
        <dbReference type="ARBA" id="ARBA00022692"/>
    </source>
</evidence>
<dbReference type="Gene3D" id="2.40.160.50">
    <property type="entry name" value="membrane protein fhac: a member of the omp85/tpsb transporter family"/>
    <property type="match status" value="1"/>
</dbReference>
<evidence type="ECO:0000256" key="1">
    <source>
        <dbReference type="ARBA" id="ARBA00004370"/>
    </source>
</evidence>
<dbReference type="Pfam" id="PF01103">
    <property type="entry name" value="Omp85"/>
    <property type="match status" value="1"/>
</dbReference>
<evidence type="ECO:0000313" key="8">
    <source>
        <dbReference type="EMBL" id="RXF70751.1"/>
    </source>
</evidence>
<protein>
    <submittedName>
        <fullName evidence="7">BamA/TamA family outer membrane protein</fullName>
    </submittedName>
</protein>
<proteinExistence type="predicted"/>
<dbReference type="InterPro" id="IPR039910">
    <property type="entry name" value="D15-like"/>
</dbReference>
<dbReference type="GO" id="GO:0019867">
    <property type="term" value="C:outer membrane"/>
    <property type="evidence" value="ECO:0007669"/>
    <property type="project" value="InterPro"/>
</dbReference>
<dbReference type="Proteomes" id="UP000322918">
    <property type="component" value="Unassembled WGS sequence"/>
</dbReference>
<comment type="caution">
    <text evidence="8">The sequence shown here is derived from an EMBL/GenBank/DDBJ whole genome shotgun (WGS) entry which is preliminary data.</text>
</comment>
<keyword evidence="5" id="KW-0998">Cell outer membrane</keyword>
<keyword evidence="2" id="KW-0812">Transmembrane</keyword>
<evidence type="ECO:0000256" key="5">
    <source>
        <dbReference type="ARBA" id="ARBA00023237"/>
    </source>
</evidence>